<dbReference type="Pfam" id="PF11999">
    <property type="entry name" value="Ice_binding"/>
    <property type="match status" value="1"/>
</dbReference>
<protein>
    <recommendedName>
        <fullName evidence="3">Hedgehog/Intein (Hint) domain-containing protein</fullName>
    </recommendedName>
</protein>
<dbReference type="Pfam" id="PF13403">
    <property type="entry name" value="Hint_2"/>
    <property type="match status" value="1"/>
</dbReference>
<comment type="similarity">
    <text evidence="1">Belongs to the ice-binding protein family.</text>
</comment>
<evidence type="ECO:0000256" key="1">
    <source>
        <dbReference type="ARBA" id="ARBA00005445"/>
    </source>
</evidence>
<dbReference type="InterPro" id="IPR021884">
    <property type="entry name" value="Ice-bd_prot"/>
</dbReference>
<proteinExistence type="inferred from homology"/>
<keyword evidence="2" id="KW-0732">Signal</keyword>
<organism evidence="4">
    <name type="scientific">viral metagenome</name>
    <dbReference type="NCBI Taxonomy" id="1070528"/>
    <lineage>
        <taxon>unclassified sequences</taxon>
        <taxon>metagenomes</taxon>
        <taxon>organismal metagenomes</taxon>
    </lineage>
</organism>
<evidence type="ECO:0000256" key="2">
    <source>
        <dbReference type="ARBA" id="ARBA00022729"/>
    </source>
</evidence>
<dbReference type="InterPro" id="IPR036844">
    <property type="entry name" value="Hint_dom_sf"/>
</dbReference>
<dbReference type="SUPFAM" id="SSF51294">
    <property type="entry name" value="Hedgehog/intein (Hint) domain"/>
    <property type="match status" value="1"/>
</dbReference>
<accession>A0A6C0D178</accession>
<feature type="domain" description="Hedgehog/Intein (Hint)" evidence="3">
    <location>
        <begin position="470"/>
        <end position="612"/>
    </location>
</feature>
<reference evidence="4" key="1">
    <citation type="journal article" date="2020" name="Nature">
        <title>Giant virus diversity and host interactions through global metagenomics.</title>
        <authorList>
            <person name="Schulz F."/>
            <person name="Roux S."/>
            <person name="Paez-Espino D."/>
            <person name="Jungbluth S."/>
            <person name="Walsh D.A."/>
            <person name="Denef V.J."/>
            <person name="McMahon K.D."/>
            <person name="Konstantinidis K.T."/>
            <person name="Eloe-Fadrosh E.A."/>
            <person name="Kyrpides N.C."/>
            <person name="Woyke T."/>
        </authorList>
    </citation>
    <scope>NUCLEOTIDE SEQUENCE</scope>
    <source>
        <strain evidence="4">GVMAG-M-3300023174-104</strain>
    </source>
</reference>
<name>A0A6C0D178_9ZZZZ</name>
<sequence length="629" mass="68412">MSIENAVNIANYPILSKYTLYTTTDAQLNIVSLNSSLSIVPNANLCYYYAKSFTGNPISITDASEASGTDNATALVQLNSLSTDIDSAATTFPTTNFSMPVNGSSTISTPGVYILQNNTGETNCTLVNGRTLTFDAPGTYVMIYNNTGNLNLYGTIQLTNGATANNIYWKSSTTINLAGNNVKGQILLVGNTSTPVNFNLTSVSTFSGSLFLLGSTNPLVTDTFTITFNDNLITPSITAVTPFYLENYATLSTFGILANAGNIVVQAPSLTLVPQNTYFTNYGSSAVISGNPIIGGTLVSAGGTLTAAIQDLNTLCTNLLTYIEIALNLDYNTLPVLSFPSAGNSITLTHGIYFLRVRGDFVADSSIICNGPGTYLLYTRFYNFKLYGNIVLQNGALATDIYWFSLQDTVEVYGTNIQGIIVQQLRDGFGVLRLDSATLNGCMYYNVEGGGTANFEINGTACTLNSQNYCFLRGTHILTSDGYIPIEDLCVGDLILSYGSITDDKDITYHSNPILTPVKWIQSFRPPCKTTDTWPICFQKHSLGLFSPRQDLWISPTHRMIMDGKMKSACEFINGETIIQDLNLVNVEYFHVEVEPHSVIDAEGVKVESFINFDYSFRNQPSLNDNRII</sequence>
<evidence type="ECO:0000313" key="4">
    <source>
        <dbReference type="EMBL" id="QHT10182.1"/>
    </source>
</evidence>
<dbReference type="EMBL" id="MN739518">
    <property type="protein sequence ID" value="QHT10182.1"/>
    <property type="molecule type" value="Genomic_DNA"/>
</dbReference>
<evidence type="ECO:0000259" key="3">
    <source>
        <dbReference type="Pfam" id="PF13403"/>
    </source>
</evidence>
<dbReference type="InterPro" id="IPR028992">
    <property type="entry name" value="Hedgehog/Intein_dom"/>
</dbReference>
<dbReference type="Gene3D" id="2.170.16.10">
    <property type="entry name" value="Hedgehog/Intein (Hint) domain"/>
    <property type="match status" value="1"/>
</dbReference>
<dbReference type="AlphaFoldDB" id="A0A6C0D178"/>